<feature type="compositionally biased region" description="Basic and acidic residues" evidence="1">
    <location>
        <begin position="213"/>
        <end position="235"/>
    </location>
</feature>
<keyword evidence="2" id="KW-0812">Transmembrane</keyword>
<evidence type="ECO:0000313" key="3">
    <source>
        <dbReference type="EMBL" id="KAF2398867.1"/>
    </source>
</evidence>
<protein>
    <submittedName>
        <fullName evidence="3">Uncharacterized protein</fullName>
    </submittedName>
</protein>
<name>A0A6G1HSP7_9PEZI</name>
<dbReference type="Proteomes" id="UP000799640">
    <property type="component" value="Unassembled WGS sequence"/>
</dbReference>
<keyword evidence="2" id="KW-1133">Transmembrane helix</keyword>
<dbReference type="AlphaFoldDB" id="A0A6G1HSP7"/>
<dbReference type="EMBL" id="ML996699">
    <property type="protein sequence ID" value="KAF2398867.1"/>
    <property type="molecule type" value="Genomic_DNA"/>
</dbReference>
<sequence>MVSEVVYTPSCLLSIMHLRSGAMKMCIVKRVKYACYHPEWEATNRREKAELPFTHPDHAVLCEGGIEESGDRCAVCLRHRAMLLVLLVLINISLTWYFEILPLPQSTGIAIPCSNWNCPDLQHEDALHGGVPAIDRAHSERTDEDSYVSQSKMPNTKIGITRTHYACHHSTLIITPPDSWDSMALGDRQVTRHHVFNDDKCPACKAGVEEASKQETLDRKVSKQKVFDQKSDYKGSIHGSADPKASDHKDSDDKPSDHEPSEHEPSEHEATEHKPSDHEPSDEWVNKNCGTETKKNDESHPE</sequence>
<evidence type="ECO:0000256" key="2">
    <source>
        <dbReference type="SAM" id="Phobius"/>
    </source>
</evidence>
<reference evidence="3" key="1">
    <citation type="journal article" date="2020" name="Stud. Mycol.">
        <title>101 Dothideomycetes genomes: a test case for predicting lifestyles and emergence of pathogens.</title>
        <authorList>
            <person name="Haridas S."/>
            <person name="Albert R."/>
            <person name="Binder M."/>
            <person name="Bloem J."/>
            <person name="Labutti K."/>
            <person name="Salamov A."/>
            <person name="Andreopoulos B."/>
            <person name="Baker S."/>
            <person name="Barry K."/>
            <person name="Bills G."/>
            <person name="Bluhm B."/>
            <person name="Cannon C."/>
            <person name="Castanera R."/>
            <person name="Culley D."/>
            <person name="Daum C."/>
            <person name="Ezra D."/>
            <person name="Gonzalez J."/>
            <person name="Henrissat B."/>
            <person name="Kuo A."/>
            <person name="Liang C."/>
            <person name="Lipzen A."/>
            <person name="Lutzoni F."/>
            <person name="Magnuson J."/>
            <person name="Mondo S."/>
            <person name="Nolan M."/>
            <person name="Ohm R."/>
            <person name="Pangilinan J."/>
            <person name="Park H.-J."/>
            <person name="Ramirez L."/>
            <person name="Alfaro M."/>
            <person name="Sun H."/>
            <person name="Tritt A."/>
            <person name="Yoshinaga Y."/>
            <person name="Zwiers L.-H."/>
            <person name="Turgeon B."/>
            <person name="Goodwin S."/>
            <person name="Spatafora J."/>
            <person name="Crous P."/>
            <person name="Grigoriev I."/>
        </authorList>
    </citation>
    <scope>NUCLEOTIDE SEQUENCE</scope>
    <source>
        <strain evidence="3">CBS 262.69</strain>
    </source>
</reference>
<evidence type="ECO:0000256" key="1">
    <source>
        <dbReference type="SAM" id="MobiDB-lite"/>
    </source>
</evidence>
<feature type="compositionally biased region" description="Basic and acidic residues" evidence="1">
    <location>
        <begin position="244"/>
        <end position="285"/>
    </location>
</feature>
<keyword evidence="4" id="KW-1185">Reference proteome</keyword>
<feature type="transmembrane region" description="Helical" evidence="2">
    <location>
        <begin position="81"/>
        <end position="98"/>
    </location>
</feature>
<feature type="region of interest" description="Disordered" evidence="1">
    <location>
        <begin position="213"/>
        <end position="302"/>
    </location>
</feature>
<feature type="compositionally biased region" description="Basic and acidic residues" evidence="1">
    <location>
        <begin position="292"/>
        <end position="302"/>
    </location>
</feature>
<accession>A0A6G1HSP7</accession>
<keyword evidence="2" id="KW-0472">Membrane</keyword>
<proteinExistence type="predicted"/>
<organism evidence="3 4">
    <name type="scientific">Trichodelitschia bisporula</name>
    <dbReference type="NCBI Taxonomy" id="703511"/>
    <lineage>
        <taxon>Eukaryota</taxon>
        <taxon>Fungi</taxon>
        <taxon>Dikarya</taxon>
        <taxon>Ascomycota</taxon>
        <taxon>Pezizomycotina</taxon>
        <taxon>Dothideomycetes</taxon>
        <taxon>Dothideomycetes incertae sedis</taxon>
        <taxon>Phaeotrichales</taxon>
        <taxon>Phaeotrichaceae</taxon>
        <taxon>Trichodelitschia</taxon>
    </lineage>
</organism>
<gene>
    <name evidence="3" type="ORF">EJ06DRAFT_550186</name>
</gene>
<evidence type="ECO:0000313" key="4">
    <source>
        <dbReference type="Proteomes" id="UP000799640"/>
    </source>
</evidence>